<accession>Q4N9H9</accession>
<evidence type="ECO:0000313" key="2">
    <source>
        <dbReference type="Proteomes" id="UP000001949"/>
    </source>
</evidence>
<comment type="caution">
    <text evidence="1">The sequence shown here is derived from an EMBL/GenBank/DDBJ whole genome shotgun (WGS) entry which is preliminary data.</text>
</comment>
<dbReference type="AlphaFoldDB" id="Q4N9H9"/>
<sequence length="215" mass="24028">MELFYTPSKSLYSKKSDVIAGQSLEDLTKDWHFSESFKSDFFHTSNSSGGSNFTYTESKGYGSNSPSIYGSLMCNDMPWQSKWYLRFEPPKTAGELGIGQYWSYEAPRLSEFAEGSKFDLSAAQTSGISHLGKTSLSNLKNMATIVLSGTTHESLKREAYRKESFKADSDADRASIVSSHLKMPASESGHEKLSILENFKINVAKTHKIKQNKKK</sequence>
<protein>
    <submittedName>
        <fullName evidence="1">Uncharacterized protein</fullName>
    </submittedName>
</protein>
<reference evidence="1 2" key="1">
    <citation type="journal article" date="2005" name="Science">
        <title>Genome sequence of Theileria parva, a bovine pathogen that transforms lymphocytes.</title>
        <authorList>
            <person name="Gardner M.J."/>
            <person name="Bishop R."/>
            <person name="Shah T."/>
            <person name="de Villiers E.P."/>
            <person name="Carlton J.M."/>
            <person name="Hall N."/>
            <person name="Ren Q."/>
            <person name="Paulsen I.T."/>
            <person name="Pain A."/>
            <person name="Berriman M."/>
            <person name="Wilson R.J.M."/>
            <person name="Sato S."/>
            <person name="Ralph S.A."/>
            <person name="Mann D.J."/>
            <person name="Xiong Z."/>
            <person name="Shallom S.J."/>
            <person name="Weidman J."/>
            <person name="Jiang L."/>
            <person name="Lynn J."/>
            <person name="Weaver B."/>
            <person name="Shoaibi A."/>
            <person name="Domingo A.R."/>
            <person name="Wasawo D."/>
            <person name="Crabtree J."/>
            <person name="Wortman J.R."/>
            <person name="Haas B."/>
            <person name="Angiuoli S.V."/>
            <person name="Creasy T.H."/>
            <person name="Lu C."/>
            <person name="Suh B."/>
            <person name="Silva J.C."/>
            <person name="Utterback T.R."/>
            <person name="Feldblyum T.V."/>
            <person name="Pertea M."/>
            <person name="Allen J."/>
            <person name="Nierman W.C."/>
            <person name="Taracha E.L.N."/>
            <person name="Salzberg S.L."/>
            <person name="White O.R."/>
            <person name="Fitzhugh H.A."/>
            <person name="Morzaria S."/>
            <person name="Venter J.C."/>
            <person name="Fraser C.M."/>
            <person name="Nene V."/>
        </authorList>
    </citation>
    <scope>NUCLEOTIDE SEQUENCE [LARGE SCALE GENOMIC DNA]</scope>
    <source>
        <strain evidence="1 2">Muguga</strain>
    </source>
</reference>
<dbReference type="RefSeq" id="XP_765662.1">
    <property type="nucleotide sequence ID" value="XM_760569.1"/>
</dbReference>
<dbReference type="KEGG" id="tpv:TP01_0135"/>
<dbReference type="GeneID" id="3502514"/>
<gene>
    <name evidence="1" type="ordered locus">TP01_0135</name>
</gene>
<dbReference type="OMA" id="YWSYEAP"/>
<organism evidence="1 2">
    <name type="scientific">Theileria parva</name>
    <name type="common">East coast fever infection agent</name>
    <dbReference type="NCBI Taxonomy" id="5875"/>
    <lineage>
        <taxon>Eukaryota</taxon>
        <taxon>Sar</taxon>
        <taxon>Alveolata</taxon>
        <taxon>Apicomplexa</taxon>
        <taxon>Aconoidasida</taxon>
        <taxon>Piroplasmida</taxon>
        <taxon>Theileriidae</taxon>
        <taxon>Theileria</taxon>
    </lineage>
</organism>
<dbReference type="eggNOG" id="ENOG502TN1B">
    <property type="taxonomic scope" value="Eukaryota"/>
</dbReference>
<proteinExistence type="predicted"/>
<evidence type="ECO:0000313" key="1">
    <source>
        <dbReference type="EMBL" id="EAN33379.1"/>
    </source>
</evidence>
<keyword evidence="2" id="KW-1185">Reference proteome</keyword>
<dbReference type="VEuPathDB" id="PiroplasmaDB:TpMuguga_01g00135"/>
<dbReference type="Proteomes" id="UP000001949">
    <property type="component" value="Unassembled WGS sequence"/>
</dbReference>
<dbReference type="EMBL" id="AAGK01000001">
    <property type="protein sequence ID" value="EAN33379.1"/>
    <property type="molecule type" value="Genomic_DNA"/>
</dbReference>
<dbReference type="InParanoid" id="Q4N9H9"/>
<name>Q4N9H9_THEPA</name>